<organism evidence="2 3">
    <name type="scientific">Lasiosphaeria ovina</name>
    <dbReference type="NCBI Taxonomy" id="92902"/>
    <lineage>
        <taxon>Eukaryota</taxon>
        <taxon>Fungi</taxon>
        <taxon>Dikarya</taxon>
        <taxon>Ascomycota</taxon>
        <taxon>Pezizomycotina</taxon>
        <taxon>Sordariomycetes</taxon>
        <taxon>Sordariomycetidae</taxon>
        <taxon>Sordariales</taxon>
        <taxon>Lasiosphaeriaceae</taxon>
        <taxon>Lasiosphaeria</taxon>
    </lineage>
</organism>
<dbReference type="AlphaFoldDB" id="A0AAE0KIS6"/>
<protein>
    <submittedName>
        <fullName evidence="2">Uncharacterized protein</fullName>
    </submittedName>
</protein>
<dbReference type="EMBL" id="JAULSN010000003">
    <property type="protein sequence ID" value="KAK3377042.1"/>
    <property type="molecule type" value="Genomic_DNA"/>
</dbReference>
<feature type="region of interest" description="Disordered" evidence="1">
    <location>
        <begin position="96"/>
        <end position="134"/>
    </location>
</feature>
<accession>A0AAE0KIS6</accession>
<feature type="compositionally biased region" description="Basic and acidic residues" evidence="1">
    <location>
        <begin position="102"/>
        <end position="112"/>
    </location>
</feature>
<dbReference type="Proteomes" id="UP001287356">
    <property type="component" value="Unassembled WGS sequence"/>
</dbReference>
<evidence type="ECO:0000256" key="1">
    <source>
        <dbReference type="SAM" id="MobiDB-lite"/>
    </source>
</evidence>
<evidence type="ECO:0000313" key="3">
    <source>
        <dbReference type="Proteomes" id="UP001287356"/>
    </source>
</evidence>
<keyword evidence="3" id="KW-1185">Reference proteome</keyword>
<comment type="caution">
    <text evidence="2">The sequence shown here is derived from an EMBL/GenBank/DDBJ whole genome shotgun (WGS) entry which is preliminary data.</text>
</comment>
<reference evidence="2" key="1">
    <citation type="journal article" date="2023" name="Mol. Phylogenet. Evol.">
        <title>Genome-scale phylogeny and comparative genomics of the fungal order Sordariales.</title>
        <authorList>
            <person name="Hensen N."/>
            <person name="Bonometti L."/>
            <person name="Westerberg I."/>
            <person name="Brannstrom I.O."/>
            <person name="Guillou S."/>
            <person name="Cros-Aarteil S."/>
            <person name="Calhoun S."/>
            <person name="Haridas S."/>
            <person name="Kuo A."/>
            <person name="Mondo S."/>
            <person name="Pangilinan J."/>
            <person name="Riley R."/>
            <person name="LaButti K."/>
            <person name="Andreopoulos B."/>
            <person name="Lipzen A."/>
            <person name="Chen C."/>
            <person name="Yan M."/>
            <person name="Daum C."/>
            <person name="Ng V."/>
            <person name="Clum A."/>
            <person name="Steindorff A."/>
            <person name="Ohm R.A."/>
            <person name="Martin F."/>
            <person name="Silar P."/>
            <person name="Natvig D.O."/>
            <person name="Lalanne C."/>
            <person name="Gautier V."/>
            <person name="Ament-Velasquez S.L."/>
            <person name="Kruys A."/>
            <person name="Hutchinson M.I."/>
            <person name="Powell A.J."/>
            <person name="Barry K."/>
            <person name="Miller A.N."/>
            <person name="Grigoriev I.V."/>
            <person name="Debuchy R."/>
            <person name="Gladieux P."/>
            <person name="Hiltunen Thoren M."/>
            <person name="Johannesson H."/>
        </authorList>
    </citation>
    <scope>NUCLEOTIDE SEQUENCE</scope>
    <source>
        <strain evidence="2">CBS 958.72</strain>
    </source>
</reference>
<sequence>MCPLCESRAAEPRAMHSGRRLGSLETRNTGPASLGERERCASHPVSRLPRANRRLKCWLETFVASVWRVSCVASQVRECLENIAVAALIQPSTVSHSSFDGKMAEKGSEREKIRKRPTVTPSPKDAQRVAAGQGHEGRKISWKTACVALQRRPATQPPCPGPEWFLPSRARCKMLTRGQRKSPKCLLFTRWCKNACIRKSC</sequence>
<evidence type="ECO:0000313" key="2">
    <source>
        <dbReference type="EMBL" id="KAK3377042.1"/>
    </source>
</evidence>
<proteinExistence type="predicted"/>
<feature type="region of interest" description="Disordered" evidence="1">
    <location>
        <begin position="16"/>
        <end position="41"/>
    </location>
</feature>
<gene>
    <name evidence="2" type="ORF">B0T24DRAFT_620354</name>
</gene>
<reference evidence="2" key="2">
    <citation type="submission" date="2023-06" db="EMBL/GenBank/DDBJ databases">
        <authorList>
            <consortium name="Lawrence Berkeley National Laboratory"/>
            <person name="Haridas S."/>
            <person name="Hensen N."/>
            <person name="Bonometti L."/>
            <person name="Westerberg I."/>
            <person name="Brannstrom I.O."/>
            <person name="Guillou S."/>
            <person name="Cros-Aarteil S."/>
            <person name="Calhoun S."/>
            <person name="Kuo A."/>
            <person name="Mondo S."/>
            <person name="Pangilinan J."/>
            <person name="Riley R."/>
            <person name="Labutti K."/>
            <person name="Andreopoulos B."/>
            <person name="Lipzen A."/>
            <person name="Chen C."/>
            <person name="Yanf M."/>
            <person name="Daum C."/>
            <person name="Ng V."/>
            <person name="Clum A."/>
            <person name="Steindorff A."/>
            <person name="Ohm R."/>
            <person name="Martin F."/>
            <person name="Silar P."/>
            <person name="Natvig D."/>
            <person name="Lalanne C."/>
            <person name="Gautier V."/>
            <person name="Ament-Velasquez S.L."/>
            <person name="Kruys A."/>
            <person name="Hutchinson M.I."/>
            <person name="Powell A.J."/>
            <person name="Barry K."/>
            <person name="Miller A.N."/>
            <person name="Grigoriev I.V."/>
            <person name="Debuchy R."/>
            <person name="Gladieux P."/>
            <person name="Thoren M.H."/>
            <person name="Johannesson H."/>
        </authorList>
    </citation>
    <scope>NUCLEOTIDE SEQUENCE</scope>
    <source>
        <strain evidence="2">CBS 958.72</strain>
    </source>
</reference>
<name>A0AAE0KIS6_9PEZI</name>